<name>A0ACB9AWC5_9ASTR</name>
<dbReference type="Proteomes" id="UP001056120">
    <property type="component" value="Linkage Group LG24"/>
</dbReference>
<comment type="caution">
    <text evidence="1">The sequence shown here is derived from an EMBL/GenBank/DDBJ whole genome shotgun (WGS) entry which is preliminary data.</text>
</comment>
<dbReference type="EMBL" id="CM042041">
    <property type="protein sequence ID" value="KAI3714001.1"/>
    <property type="molecule type" value="Genomic_DNA"/>
</dbReference>
<organism evidence="1 2">
    <name type="scientific">Smallanthus sonchifolius</name>
    <dbReference type="NCBI Taxonomy" id="185202"/>
    <lineage>
        <taxon>Eukaryota</taxon>
        <taxon>Viridiplantae</taxon>
        <taxon>Streptophyta</taxon>
        <taxon>Embryophyta</taxon>
        <taxon>Tracheophyta</taxon>
        <taxon>Spermatophyta</taxon>
        <taxon>Magnoliopsida</taxon>
        <taxon>eudicotyledons</taxon>
        <taxon>Gunneridae</taxon>
        <taxon>Pentapetalae</taxon>
        <taxon>asterids</taxon>
        <taxon>campanulids</taxon>
        <taxon>Asterales</taxon>
        <taxon>Asteraceae</taxon>
        <taxon>Asteroideae</taxon>
        <taxon>Heliantheae alliance</taxon>
        <taxon>Millerieae</taxon>
        <taxon>Smallanthus</taxon>
    </lineage>
</organism>
<evidence type="ECO:0000313" key="2">
    <source>
        <dbReference type="Proteomes" id="UP001056120"/>
    </source>
</evidence>
<keyword evidence="2" id="KW-1185">Reference proteome</keyword>
<accession>A0ACB9AWC5</accession>
<sequence length="419" mass="45998">MKAAESGGGNQVRPRRQREGDGVRSNRNQKGLQQQSRTNMEEIPKTGGKSYIDVLAKDSPRTRDDKVINIHPSVCAFDVTLQYIGGFHILLSFPDASEASSFLSSEDLWRKWFSSLERWSGQVLPFERITWMKIRGVPLHLAENAVFNTIAAGYGKVVQPSQLWVDDGDLSIVCVGILVGEGRKIEEQVILKWRDRAFRVWISEEEGMWLPECLDPVSMSGPEKECHEYGEAGVKSSTVKSGDKAGRDNPVLDLSVDTGINGVAGDCAGVVADQAQRSPDFLPVYAKSRKRPRRDDPFGLNELLGLDTVFSPSGPDLQPQGVGSTEVDNNPVLDLNCRPVSSSQNSFVLEPLEEGEIVSDTFEDVAQRNGGGSDTNSDHIEGEIKDTIDLGRVVGADLQNFRALVKKAILVEGFNVVDQ</sequence>
<reference evidence="1 2" key="2">
    <citation type="journal article" date="2022" name="Mol. Ecol. Resour.">
        <title>The genomes of chicory, endive, great burdock and yacon provide insights into Asteraceae paleo-polyploidization history and plant inulin production.</title>
        <authorList>
            <person name="Fan W."/>
            <person name="Wang S."/>
            <person name="Wang H."/>
            <person name="Wang A."/>
            <person name="Jiang F."/>
            <person name="Liu H."/>
            <person name="Zhao H."/>
            <person name="Xu D."/>
            <person name="Zhang Y."/>
        </authorList>
    </citation>
    <scope>NUCLEOTIDE SEQUENCE [LARGE SCALE GENOMIC DNA]</scope>
    <source>
        <strain evidence="2">cv. Yunnan</strain>
        <tissue evidence="1">Leaves</tissue>
    </source>
</reference>
<gene>
    <name evidence="1" type="ORF">L1987_72590</name>
</gene>
<protein>
    <submittedName>
        <fullName evidence="1">Uncharacterized protein</fullName>
    </submittedName>
</protein>
<evidence type="ECO:0000313" key="1">
    <source>
        <dbReference type="EMBL" id="KAI3714001.1"/>
    </source>
</evidence>
<proteinExistence type="predicted"/>
<reference evidence="2" key="1">
    <citation type="journal article" date="2022" name="Mol. Ecol. Resour.">
        <title>The genomes of chicory, endive, great burdock and yacon provide insights into Asteraceae palaeo-polyploidization history and plant inulin production.</title>
        <authorList>
            <person name="Fan W."/>
            <person name="Wang S."/>
            <person name="Wang H."/>
            <person name="Wang A."/>
            <person name="Jiang F."/>
            <person name="Liu H."/>
            <person name="Zhao H."/>
            <person name="Xu D."/>
            <person name="Zhang Y."/>
        </authorList>
    </citation>
    <scope>NUCLEOTIDE SEQUENCE [LARGE SCALE GENOMIC DNA]</scope>
    <source>
        <strain evidence="2">cv. Yunnan</strain>
    </source>
</reference>